<comment type="caution">
    <text evidence="1">The sequence shown here is derived from an EMBL/GenBank/DDBJ whole genome shotgun (WGS) entry which is preliminary data.</text>
</comment>
<evidence type="ECO:0000313" key="1">
    <source>
        <dbReference type="EMBL" id="PZO36308.1"/>
    </source>
</evidence>
<name>A0A2W4XYF5_9CYAN</name>
<dbReference type="Gene3D" id="1.10.1220.10">
    <property type="entry name" value="Met repressor-like"/>
    <property type="match status" value="1"/>
</dbReference>
<dbReference type="Proteomes" id="UP000249467">
    <property type="component" value="Unassembled WGS sequence"/>
</dbReference>
<proteinExistence type="predicted"/>
<gene>
    <name evidence="1" type="ORF">DCF19_21860</name>
</gene>
<reference evidence="1 2" key="2">
    <citation type="submission" date="2018-06" db="EMBL/GenBank/DDBJ databases">
        <title>Metagenomic assembly of (sub)arctic Cyanobacteria and their associated microbiome from non-axenic cultures.</title>
        <authorList>
            <person name="Baurain D."/>
        </authorList>
    </citation>
    <scope>NUCLEOTIDE SEQUENCE [LARGE SCALE GENOMIC DNA]</scope>
    <source>
        <strain evidence="1">ULC066bin1</strain>
    </source>
</reference>
<dbReference type="EMBL" id="QBML01000042">
    <property type="protein sequence ID" value="PZO36308.1"/>
    <property type="molecule type" value="Genomic_DNA"/>
</dbReference>
<organism evidence="1 2">
    <name type="scientific">Pseudanabaena frigida</name>
    <dbReference type="NCBI Taxonomy" id="945775"/>
    <lineage>
        <taxon>Bacteria</taxon>
        <taxon>Bacillati</taxon>
        <taxon>Cyanobacteriota</taxon>
        <taxon>Cyanophyceae</taxon>
        <taxon>Pseudanabaenales</taxon>
        <taxon>Pseudanabaenaceae</taxon>
        <taxon>Pseudanabaena</taxon>
    </lineage>
</organism>
<dbReference type="AlphaFoldDB" id="A0A2W4XYF5"/>
<evidence type="ECO:0000313" key="2">
    <source>
        <dbReference type="Proteomes" id="UP000249467"/>
    </source>
</evidence>
<dbReference type="SUPFAM" id="SSF47598">
    <property type="entry name" value="Ribbon-helix-helix"/>
    <property type="match status" value="1"/>
</dbReference>
<protein>
    <submittedName>
        <fullName evidence="1">Uncharacterized protein</fullName>
    </submittedName>
</protein>
<sequence>MQDKQKVTFYLPERLHQQLKIRSAIDGDSMSDLAEKAIGFYLAHAEIVESSGIGHTHQTYNCPSCSQTVVIRKGELLAIGGNRTQTLPVTVSKADSSDEELVTIS</sequence>
<dbReference type="GO" id="GO:0006355">
    <property type="term" value="P:regulation of DNA-templated transcription"/>
    <property type="evidence" value="ECO:0007669"/>
    <property type="project" value="InterPro"/>
</dbReference>
<dbReference type="InterPro" id="IPR013321">
    <property type="entry name" value="Arc_rbn_hlx_hlx"/>
</dbReference>
<accession>A0A2W4XYF5</accession>
<dbReference type="InterPro" id="IPR010985">
    <property type="entry name" value="Ribbon_hlx_hlx"/>
</dbReference>
<reference evidence="1 2" key="1">
    <citation type="submission" date="2018-04" db="EMBL/GenBank/DDBJ databases">
        <authorList>
            <person name="Go L.Y."/>
            <person name="Mitchell J.A."/>
        </authorList>
    </citation>
    <scope>NUCLEOTIDE SEQUENCE [LARGE SCALE GENOMIC DNA]</scope>
    <source>
        <strain evidence="1">ULC066bin1</strain>
    </source>
</reference>